<feature type="region of interest" description="Disordered" evidence="4">
    <location>
        <begin position="1"/>
        <end position="31"/>
    </location>
</feature>
<dbReference type="PANTHER" id="PTHR24129:SF1">
    <property type="entry name" value="UVEAL AUTOANTIGEN WITH COILED-COIL DOMAINS AND ANKYRIN REPEATS"/>
    <property type="match status" value="1"/>
</dbReference>
<accession>A0A060YH08</accession>
<reference evidence="5" key="2">
    <citation type="submission" date="2014-03" db="EMBL/GenBank/DDBJ databases">
        <authorList>
            <person name="Genoscope - CEA"/>
        </authorList>
    </citation>
    <scope>NUCLEOTIDE SEQUENCE</scope>
</reference>
<gene>
    <name evidence="5" type="ORF">GSONMT00035251001</name>
</gene>
<proteinExistence type="predicted"/>
<feature type="compositionally biased region" description="Basic and acidic residues" evidence="4">
    <location>
        <begin position="1"/>
        <end position="11"/>
    </location>
</feature>
<feature type="coiled-coil region" evidence="3">
    <location>
        <begin position="154"/>
        <end position="270"/>
    </location>
</feature>
<keyword evidence="2 3" id="KW-0175">Coiled coil</keyword>
<feature type="compositionally biased region" description="Polar residues" evidence="4">
    <location>
        <begin position="385"/>
        <end position="399"/>
    </location>
</feature>
<dbReference type="PaxDb" id="8022-A0A060YH08"/>
<keyword evidence="1" id="KW-0677">Repeat</keyword>
<evidence type="ECO:0000313" key="6">
    <source>
        <dbReference type="Proteomes" id="UP000193380"/>
    </source>
</evidence>
<dbReference type="EMBL" id="FR908606">
    <property type="protein sequence ID" value="CDQ88415.1"/>
    <property type="molecule type" value="Genomic_DNA"/>
</dbReference>
<dbReference type="GO" id="GO:0003779">
    <property type="term" value="F:actin binding"/>
    <property type="evidence" value="ECO:0007669"/>
    <property type="project" value="InterPro"/>
</dbReference>
<dbReference type="AlphaFoldDB" id="A0A060YH08"/>
<sequence length="695" mass="79506">MEQKKRQHSVEMTEQAEANVRDLERQNESQQETLRKFHLEQRTLMDKVKLLQQQLSQEKHTVECIHKEREQLKLLLSAKDGEEGARAPETVKVQLRSHMGDYSGQSVIKGIDNVLVKQSHSLDSAQVLQSSGLSHSLSRPLELAGRPGVGWDPVEEVEALRRELETVRRRQQTAEEEALRLQAALARKSQECQELVQSRETIQRQADRQVQELEEALGDVQKRMLDSEAKVKQLQAHVVAVKEHLGGQAADELRAQLHDVKAKYEGASAEVGRVRNHLKQSEKALEEYKSSEGQLAVEAERLGLELTALREERDELAEAVLDMEALIKETRARQGEKVVPAEKFDNMKNLLSNAVDEKERQLAELREDYDRVLEEVAELHREMDSQQTQAGTGAEQSSSMKRRLADITAKSQALIRQVEESEEEREMLQEQLEELNSRVEANFIPLKAHEEAKSALERAVKEGSAELKEKLENVQVMIENDYVCLIDHEALRVKLSNAVVEAEHRAKEAGKMEELTLRLVDLEQQYKDVTVQRAELEEQNALCNTDIQSLQQRLESELSGLAEQCEVLHHEVAQAREDEGRAREDNNTMDKEIRELKERYEESLSTIGEFQRRIQMSAEQTEVKDKKISELLTDVERLKQALNGLSQLAYAGNAAPNKRQMQHIDTLQAQIKSLQQQLAVSVYIYIYIHTHRIYL</sequence>
<evidence type="ECO:0000256" key="3">
    <source>
        <dbReference type="SAM" id="Coils"/>
    </source>
</evidence>
<evidence type="ECO:0000256" key="4">
    <source>
        <dbReference type="SAM" id="MobiDB-lite"/>
    </source>
</evidence>
<feature type="coiled-coil region" evidence="3">
    <location>
        <begin position="505"/>
        <end position="677"/>
    </location>
</feature>
<reference evidence="5" key="1">
    <citation type="journal article" date="2014" name="Nat. Commun.">
        <title>The rainbow trout genome provides novel insights into evolution after whole-genome duplication in vertebrates.</title>
        <authorList>
            <person name="Berthelot C."/>
            <person name="Brunet F."/>
            <person name="Chalopin D."/>
            <person name="Juanchich A."/>
            <person name="Bernard M."/>
            <person name="Noel B."/>
            <person name="Bento P."/>
            <person name="Da Silva C."/>
            <person name="Labadie K."/>
            <person name="Alberti A."/>
            <person name="Aury J.M."/>
            <person name="Louis A."/>
            <person name="Dehais P."/>
            <person name="Bardou P."/>
            <person name="Montfort J."/>
            <person name="Klopp C."/>
            <person name="Cabau C."/>
            <person name="Gaspin C."/>
            <person name="Thorgaard G.H."/>
            <person name="Boussaha M."/>
            <person name="Quillet E."/>
            <person name="Guyomard R."/>
            <person name="Galiana D."/>
            <person name="Bobe J."/>
            <person name="Volff J.N."/>
            <person name="Genet C."/>
            <person name="Wincker P."/>
            <person name="Jaillon O."/>
            <person name="Roest Crollius H."/>
            <person name="Guiguen Y."/>
        </authorList>
    </citation>
    <scope>NUCLEOTIDE SEQUENCE [LARGE SCALE GENOMIC DNA]</scope>
</reference>
<dbReference type="PANTHER" id="PTHR24129">
    <property type="entry name" value="ANKYCORBIN"/>
    <property type="match status" value="1"/>
</dbReference>
<name>A0A060YH08_ONCMY</name>
<evidence type="ECO:0000313" key="5">
    <source>
        <dbReference type="EMBL" id="CDQ88415.1"/>
    </source>
</evidence>
<dbReference type="Proteomes" id="UP000193380">
    <property type="component" value="Unassembled WGS sequence"/>
</dbReference>
<feature type="compositionally biased region" description="Basic and acidic residues" evidence="4">
    <location>
        <begin position="19"/>
        <end position="31"/>
    </location>
</feature>
<evidence type="ECO:0000256" key="2">
    <source>
        <dbReference type="ARBA" id="ARBA00023054"/>
    </source>
</evidence>
<dbReference type="STRING" id="8022.A0A060YH08"/>
<dbReference type="InterPro" id="IPR042420">
    <property type="entry name" value="RAI14/UACA"/>
</dbReference>
<feature type="region of interest" description="Disordered" evidence="4">
    <location>
        <begin position="380"/>
        <end position="403"/>
    </location>
</feature>
<evidence type="ECO:0000256" key="1">
    <source>
        <dbReference type="ARBA" id="ARBA00022737"/>
    </source>
</evidence>
<protein>
    <submittedName>
        <fullName evidence="5">Uncharacterized protein</fullName>
    </submittedName>
</protein>
<organism evidence="5 6">
    <name type="scientific">Oncorhynchus mykiss</name>
    <name type="common">Rainbow trout</name>
    <name type="synonym">Salmo gairdneri</name>
    <dbReference type="NCBI Taxonomy" id="8022"/>
    <lineage>
        <taxon>Eukaryota</taxon>
        <taxon>Metazoa</taxon>
        <taxon>Chordata</taxon>
        <taxon>Craniata</taxon>
        <taxon>Vertebrata</taxon>
        <taxon>Euteleostomi</taxon>
        <taxon>Actinopterygii</taxon>
        <taxon>Neopterygii</taxon>
        <taxon>Teleostei</taxon>
        <taxon>Protacanthopterygii</taxon>
        <taxon>Salmoniformes</taxon>
        <taxon>Salmonidae</taxon>
        <taxon>Salmoninae</taxon>
        <taxon>Oncorhynchus</taxon>
    </lineage>
</organism>